<sequence length="261" mass="29921">MQRGGFDLKSHLIQVHADYAPGIAAARRAVFPAVRLLGDYFHYKKAIRRQLPDKFPKLTKGQRRTKKLDPDVAKIFELSDLTRCLPTLQLADVIWQVIFEHCPAEASTYMQREFFSQASVQDLQRLFKRVGEPARGAKKLWVPSFWAGIFGTMPGSGGGTNPLEARHSSWEAELKGRTKDGLLSAMQGMQNLYRKWIGIFEWGKPIRMSCFSTEENEYLLNSATLRSQKRSPAVDYWKERHQGNYQKFHICNSMGRHESIA</sequence>
<dbReference type="EMBL" id="CAJNJA010081404">
    <property type="protein sequence ID" value="CAE7930046.1"/>
    <property type="molecule type" value="Genomic_DNA"/>
</dbReference>
<evidence type="ECO:0000313" key="1">
    <source>
        <dbReference type="EMBL" id="CAE7930046.1"/>
    </source>
</evidence>
<dbReference type="OrthoDB" id="410126at2759"/>
<organism evidence="1 2">
    <name type="scientific">Symbiodinium necroappetens</name>
    <dbReference type="NCBI Taxonomy" id="1628268"/>
    <lineage>
        <taxon>Eukaryota</taxon>
        <taxon>Sar</taxon>
        <taxon>Alveolata</taxon>
        <taxon>Dinophyceae</taxon>
        <taxon>Suessiales</taxon>
        <taxon>Symbiodiniaceae</taxon>
        <taxon>Symbiodinium</taxon>
    </lineage>
</organism>
<reference evidence="1" key="1">
    <citation type="submission" date="2021-02" db="EMBL/GenBank/DDBJ databases">
        <authorList>
            <person name="Dougan E. K."/>
            <person name="Rhodes N."/>
            <person name="Thang M."/>
            <person name="Chan C."/>
        </authorList>
    </citation>
    <scope>NUCLEOTIDE SEQUENCE</scope>
</reference>
<protein>
    <submittedName>
        <fullName evidence="1">RPL15 protein</fullName>
    </submittedName>
</protein>
<proteinExistence type="predicted"/>
<evidence type="ECO:0000313" key="2">
    <source>
        <dbReference type="Proteomes" id="UP000601435"/>
    </source>
</evidence>
<dbReference type="Proteomes" id="UP000601435">
    <property type="component" value="Unassembled WGS sequence"/>
</dbReference>
<gene>
    <name evidence="1" type="primary">RPL15</name>
    <name evidence="1" type="ORF">SNEC2469_LOCUS32319</name>
</gene>
<name>A0A813BZH3_9DINO</name>
<dbReference type="AlphaFoldDB" id="A0A813BZH3"/>
<accession>A0A813BZH3</accession>
<comment type="caution">
    <text evidence="1">The sequence shown here is derived from an EMBL/GenBank/DDBJ whole genome shotgun (WGS) entry which is preliminary data.</text>
</comment>
<keyword evidence="2" id="KW-1185">Reference proteome</keyword>